<proteinExistence type="predicted"/>
<evidence type="ECO:0000313" key="2">
    <source>
        <dbReference type="EMBL" id="CAB4930288.1"/>
    </source>
</evidence>
<feature type="compositionally biased region" description="Pro residues" evidence="1">
    <location>
        <begin position="21"/>
        <end position="38"/>
    </location>
</feature>
<evidence type="ECO:0000256" key="1">
    <source>
        <dbReference type="SAM" id="MobiDB-lite"/>
    </source>
</evidence>
<organism evidence="2">
    <name type="scientific">freshwater metagenome</name>
    <dbReference type="NCBI Taxonomy" id="449393"/>
    <lineage>
        <taxon>unclassified sequences</taxon>
        <taxon>metagenomes</taxon>
        <taxon>ecological metagenomes</taxon>
    </lineage>
</organism>
<sequence length="145" mass="14810">MGVVVSSDVPTSDAPEGDGAPTPPGGPTTTGPTPPVAEPGPAEGAVAVVARGARTIGGLLREGSEAPAVRTVPVKAPRAAPRCRLVGGVRPAPDGAAGRLQRRDGDTWRTVRRVPLRGGGFETVVPKRGDWRVRVGRFSTPVAEL</sequence>
<feature type="region of interest" description="Disordered" evidence="1">
    <location>
        <begin position="1"/>
        <end position="42"/>
    </location>
</feature>
<accession>A0A6J7IGH7</accession>
<name>A0A6J7IGH7_9ZZZZ</name>
<dbReference type="AlphaFoldDB" id="A0A6J7IGH7"/>
<dbReference type="EMBL" id="CAFBMK010000159">
    <property type="protein sequence ID" value="CAB4930288.1"/>
    <property type="molecule type" value="Genomic_DNA"/>
</dbReference>
<gene>
    <name evidence="2" type="ORF">UFOPK3564_02333</name>
</gene>
<reference evidence="2" key="1">
    <citation type="submission" date="2020-05" db="EMBL/GenBank/DDBJ databases">
        <authorList>
            <person name="Chiriac C."/>
            <person name="Salcher M."/>
            <person name="Ghai R."/>
            <person name="Kavagutti S V."/>
        </authorList>
    </citation>
    <scope>NUCLEOTIDE SEQUENCE</scope>
</reference>
<protein>
    <submittedName>
        <fullName evidence="2">Unannotated protein</fullName>
    </submittedName>
</protein>